<organism evidence="2 3">
    <name type="scientific">Shimia isoporae</name>
    <dbReference type="NCBI Taxonomy" id="647720"/>
    <lineage>
        <taxon>Bacteria</taxon>
        <taxon>Pseudomonadati</taxon>
        <taxon>Pseudomonadota</taxon>
        <taxon>Alphaproteobacteria</taxon>
        <taxon>Rhodobacterales</taxon>
        <taxon>Roseobacteraceae</taxon>
    </lineage>
</organism>
<keyword evidence="1" id="KW-0732">Signal</keyword>
<dbReference type="Proteomes" id="UP000295673">
    <property type="component" value="Unassembled WGS sequence"/>
</dbReference>
<gene>
    <name evidence="2" type="ORF">BXY66_0504</name>
</gene>
<dbReference type="OrthoDB" id="9130422at2"/>
<name>A0A4R1NJM1_9RHOB</name>
<accession>A0A4R1NJM1</accession>
<keyword evidence="3" id="KW-1185">Reference proteome</keyword>
<dbReference type="AlphaFoldDB" id="A0A4R1NJM1"/>
<feature type="signal peptide" evidence="1">
    <location>
        <begin position="1"/>
        <end position="20"/>
    </location>
</feature>
<reference evidence="2 3" key="1">
    <citation type="submission" date="2019-03" db="EMBL/GenBank/DDBJ databases">
        <title>Genomic Encyclopedia of Archaeal and Bacterial Type Strains, Phase II (KMG-II): from individual species to whole genera.</title>
        <authorList>
            <person name="Goeker M."/>
        </authorList>
    </citation>
    <scope>NUCLEOTIDE SEQUENCE [LARGE SCALE GENOMIC DNA]</scope>
    <source>
        <strain evidence="2 3">DSM 26433</strain>
    </source>
</reference>
<evidence type="ECO:0000313" key="2">
    <source>
        <dbReference type="EMBL" id="TCL08467.1"/>
    </source>
</evidence>
<evidence type="ECO:0000256" key="1">
    <source>
        <dbReference type="SAM" id="SignalP"/>
    </source>
</evidence>
<dbReference type="InterPro" id="IPR032347">
    <property type="entry name" value="DUF4864"/>
</dbReference>
<dbReference type="EMBL" id="SMGR01000001">
    <property type="protein sequence ID" value="TCL08467.1"/>
    <property type="molecule type" value="Genomic_DNA"/>
</dbReference>
<comment type="caution">
    <text evidence="2">The sequence shown here is derived from an EMBL/GenBank/DDBJ whole genome shotgun (WGS) entry which is preliminary data.</text>
</comment>
<dbReference type="RefSeq" id="WP_132858593.1">
    <property type="nucleotide sequence ID" value="NZ_SMGR01000001.1"/>
</dbReference>
<evidence type="ECO:0000313" key="3">
    <source>
        <dbReference type="Proteomes" id="UP000295673"/>
    </source>
</evidence>
<proteinExistence type="predicted"/>
<dbReference type="Pfam" id="PF16156">
    <property type="entry name" value="DUF4864"/>
    <property type="match status" value="1"/>
</dbReference>
<sequence>MKHVLLALVVVASFAREAQAQQGAAVEIEGVINQQMEAFQGDDFTRAFGFAADNIKRMFRTPENFGEMVKRGYPMVHRPGDVRFGDLRQEGDALWQRVLVRDIGGALYVLDYLMVPTEAGWRIAAVQMIGAEESA</sequence>
<feature type="chain" id="PRO_5020791069" evidence="1">
    <location>
        <begin position="21"/>
        <end position="135"/>
    </location>
</feature>
<protein>
    <submittedName>
        <fullName evidence="2">Uncharacterized protein DUF4864</fullName>
    </submittedName>
</protein>